<evidence type="ECO:0000259" key="10">
    <source>
        <dbReference type="Pfam" id="PF01618"/>
    </source>
</evidence>
<comment type="subcellular location">
    <subcellularLocation>
        <location evidence="1">Cell membrane</location>
        <topology evidence="1">Multi-pass membrane protein</topology>
    </subcellularLocation>
</comment>
<dbReference type="GO" id="GO:0006935">
    <property type="term" value="P:chemotaxis"/>
    <property type="evidence" value="ECO:0007669"/>
    <property type="project" value="InterPro"/>
</dbReference>
<feature type="transmembrane region" description="Helical" evidence="9">
    <location>
        <begin position="35"/>
        <end position="55"/>
    </location>
</feature>
<evidence type="ECO:0000256" key="2">
    <source>
        <dbReference type="ARBA" id="ARBA00008038"/>
    </source>
</evidence>
<comment type="caution">
    <text evidence="11">The sequence shown here is derived from an EMBL/GenBank/DDBJ whole genome shotgun (WGS) entry which is preliminary data.</text>
</comment>
<reference evidence="11 12" key="1">
    <citation type="submission" date="2020-08" db="EMBL/GenBank/DDBJ databases">
        <title>Genomic Encyclopedia of Type Strains, Phase IV (KMG-IV): sequencing the most valuable type-strain genomes for metagenomic binning, comparative biology and taxonomic classification.</title>
        <authorList>
            <person name="Goeker M."/>
        </authorList>
    </citation>
    <scope>NUCLEOTIDE SEQUENCE [LARGE SCALE GENOMIC DNA]</scope>
    <source>
        <strain evidence="11 12">DSM 103725</strain>
    </source>
</reference>
<protein>
    <submittedName>
        <fullName evidence="11">Chemotaxis protein MotA</fullName>
    </submittedName>
</protein>
<evidence type="ECO:0000256" key="9">
    <source>
        <dbReference type="SAM" id="Phobius"/>
    </source>
</evidence>
<dbReference type="PANTHER" id="PTHR30433:SF2">
    <property type="entry name" value="MOTILITY PROTEIN A"/>
    <property type="match status" value="1"/>
</dbReference>
<dbReference type="Proteomes" id="UP000541810">
    <property type="component" value="Unassembled WGS sequence"/>
</dbReference>
<comment type="similarity">
    <text evidence="2">Belongs to the MotA family.</text>
</comment>
<dbReference type="PROSITE" id="PS01307">
    <property type="entry name" value="MOTA"/>
    <property type="match status" value="1"/>
</dbReference>
<keyword evidence="8 9" id="KW-0472">Membrane</keyword>
<dbReference type="Pfam" id="PF01618">
    <property type="entry name" value="MotA_ExbB"/>
    <property type="match status" value="1"/>
</dbReference>
<keyword evidence="6" id="KW-0283">Flagellar rotation</keyword>
<dbReference type="GO" id="GO:0005886">
    <property type="term" value="C:plasma membrane"/>
    <property type="evidence" value="ECO:0007669"/>
    <property type="project" value="UniProtKB-SubCell"/>
</dbReference>
<dbReference type="InterPro" id="IPR047055">
    <property type="entry name" value="MotA-like"/>
</dbReference>
<dbReference type="RefSeq" id="WP_184678244.1">
    <property type="nucleotide sequence ID" value="NZ_JACHGY010000001.1"/>
</dbReference>
<evidence type="ECO:0000256" key="1">
    <source>
        <dbReference type="ARBA" id="ARBA00004651"/>
    </source>
</evidence>
<accession>A0A7X0H800</accession>
<keyword evidence="7 9" id="KW-1133">Transmembrane helix</keyword>
<evidence type="ECO:0000256" key="3">
    <source>
        <dbReference type="ARBA" id="ARBA00022448"/>
    </source>
</evidence>
<evidence type="ECO:0000256" key="7">
    <source>
        <dbReference type="ARBA" id="ARBA00022989"/>
    </source>
</evidence>
<evidence type="ECO:0000313" key="11">
    <source>
        <dbReference type="EMBL" id="MBB6430747.1"/>
    </source>
</evidence>
<name>A0A7X0H800_9BACT</name>
<dbReference type="InterPro" id="IPR002898">
    <property type="entry name" value="MotA_ExbB_proton_chnl"/>
</dbReference>
<dbReference type="InterPro" id="IPR000540">
    <property type="entry name" value="Flag_MotA_CS"/>
</dbReference>
<dbReference type="GO" id="GO:0071978">
    <property type="term" value="P:bacterial-type flagellum-dependent swarming motility"/>
    <property type="evidence" value="ECO:0007669"/>
    <property type="project" value="InterPro"/>
</dbReference>
<organism evidence="11 12">
    <name type="scientific">Algisphaera agarilytica</name>
    <dbReference type="NCBI Taxonomy" id="1385975"/>
    <lineage>
        <taxon>Bacteria</taxon>
        <taxon>Pseudomonadati</taxon>
        <taxon>Planctomycetota</taxon>
        <taxon>Phycisphaerae</taxon>
        <taxon>Phycisphaerales</taxon>
        <taxon>Phycisphaeraceae</taxon>
        <taxon>Algisphaera</taxon>
    </lineage>
</organism>
<evidence type="ECO:0000256" key="4">
    <source>
        <dbReference type="ARBA" id="ARBA00022475"/>
    </source>
</evidence>
<evidence type="ECO:0000256" key="6">
    <source>
        <dbReference type="ARBA" id="ARBA00022779"/>
    </source>
</evidence>
<dbReference type="PANTHER" id="PTHR30433">
    <property type="entry name" value="CHEMOTAXIS PROTEIN MOTA"/>
    <property type="match status" value="1"/>
</dbReference>
<proteinExistence type="inferred from homology"/>
<dbReference type="AlphaFoldDB" id="A0A7X0H800"/>
<evidence type="ECO:0000256" key="8">
    <source>
        <dbReference type="ARBA" id="ARBA00023136"/>
    </source>
</evidence>
<sequence length="259" mass="27763">MDLGLLFGFLGTWALVAWALFSGSGGNIGMYVDIPSVVIVCGASMTIVFFCFPAANVKNIIGASKKAFFWKSGSIEKLIEDMVSYAEIARRDGILSLEATCKEIEDPFVVQGIQMAVDGTDPELIEQIMINDLDTLVERHETSKGLWEAINKYAPAMGMIGTLVGLVAMLADLSDPSAIGAGLAVALLTTMYGAMVSNMLAGPMADRLGRRSAEEVMYKTIIVKGVMSIQSGDNPRVVEQKLRTFLPPAMRPAADEDAA</sequence>
<dbReference type="EMBL" id="JACHGY010000001">
    <property type="protein sequence ID" value="MBB6430747.1"/>
    <property type="molecule type" value="Genomic_DNA"/>
</dbReference>
<feature type="transmembrane region" description="Helical" evidence="9">
    <location>
        <begin position="153"/>
        <end position="171"/>
    </location>
</feature>
<keyword evidence="5 9" id="KW-0812">Transmembrane</keyword>
<evidence type="ECO:0000256" key="5">
    <source>
        <dbReference type="ARBA" id="ARBA00022692"/>
    </source>
</evidence>
<feature type="transmembrane region" description="Helical" evidence="9">
    <location>
        <begin position="177"/>
        <end position="201"/>
    </location>
</feature>
<keyword evidence="4" id="KW-1003">Cell membrane</keyword>
<evidence type="ECO:0000313" key="12">
    <source>
        <dbReference type="Proteomes" id="UP000541810"/>
    </source>
</evidence>
<gene>
    <name evidence="11" type="ORF">HNQ40_002553</name>
</gene>
<feature type="domain" description="MotA/TolQ/ExbB proton channel" evidence="10">
    <location>
        <begin position="102"/>
        <end position="217"/>
    </location>
</feature>
<keyword evidence="12" id="KW-1185">Reference proteome</keyword>
<keyword evidence="3" id="KW-0813">Transport</keyword>